<protein>
    <recommendedName>
        <fullName evidence="5">DNA 3'-5' helicase</fullName>
        <ecNumber evidence="5">5.6.2.4</ecNumber>
    </recommendedName>
</protein>
<keyword evidence="3" id="KW-0413">Isomerase</keyword>
<dbReference type="GO" id="GO:0003677">
    <property type="term" value="F:DNA binding"/>
    <property type="evidence" value="ECO:0007669"/>
    <property type="project" value="UniProtKB-KW"/>
</dbReference>
<evidence type="ECO:0000256" key="3">
    <source>
        <dbReference type="ARBA" id="ARBA00023235"/>
    </source>
</evidence>
<evidence type="ECO:0000256" key="1">
    <source>
        <dbReference type="ARBA" id="ARBA00005446"/>
    </source>
</evidence>
<dbReference type="Gene3D" id="3.40.50.300">
    <property type="entry name" value="P-loop containing nucleotide triphosphate hydrolases"/>
    <property type="match status" value="1"/>
</dbReference>
<dbReference type="EMBL" id="KE123943">
    <property type="protein sequence ID" value="EPB88888.1"/>
    <property type="molecule type" value="Genomic_DNA"/>
</dbReference>
<evidence type="ECO:0000256" key="2">
    <source>
        <dbReference type="ARBA" id="ARBA00023125"/>
    </source>
</evidence>
<dbReference type="PANTHER" id="PTHR13710:SF105">
    <property type="entry name" value="ATP-DEPENDENT DNA HELICASE Q1"/>
    <property type="match status" value="1"/>
</dbReference>
<evidence type="ECO:0000313" key="8">
    <source>
        <dbReference type="Proteomes" id="UP000014254"/>
    </source>
</evidence>
<dbReference type="eggNOG" id="KOG0351">
    <property type="taxonomic scope" value="Eukaryota"/>
</dbReference>
<dbReference type="PANTHER" id="PTHR13710">
    <property type="entry name" value="DNA HELICASE RECQ FAMILY MEMBER"/>
    <property type="match status" value="1"/>
</dbReference>
<evidence type="ECO:0000256" key="5">
    <source>
        <dbReference type="ARBA" id="ARBA00034808"/>
    </source>
</evidence>
<feature type="compositionally biased region" description="Polar residues" evidence="6">
    <location>
        <begin position="7"/>
        <end position="17"/>
    </location>
</feature>
<sequence length="336" mass="38080">MTLGLNDENTAIQSARNDPSEAQVEQPAIWTTNMEPDDNEQENGSSLLEFQTTVDVENNLLNSKQSDRQLIDPIVSSQEPIISDSVTELRIRSPILRTMSEDTVYFDAANEWDSEISIPTTAIESDYNSNISSNIPQQRIIEERLSLFNQKAFIPNQLEYIHADLRKQDIVLVMPSGPARDMCYLLPLTLQKHSHLITIVLVTSYASLQEKDANLSFNSDYIQSAFAILDTAVVPKSMVYLLSFDDFHKCKSSIKQMHQCNRLARIVLEDAHCFSQWGTEFHFGYLKIAEKLRSMYPNTPITALTAISNERVLADIMNSLQLPEGSTRVFKRSILL</sequence>
<comment type="similarity">
    <text evidence="1">Belongs to the helicase family. RecQ subfamily.</text>
</comment>
<dbReference type="STRING" id="1220926.S2K154"/>
<evidence type="ECO:0000313" key="7">
    <source>
        <dbReference type="EMBL" id="EPB88888.1"/>
    </source>
</evidence>
<keyword evidence="8" id="KW-1185">Reference proteome</keyword>
<dbReference type="OrthoDB" id="10261556at2759"/>
<dbReference type="GO" id="GO:0005737">
    <property type="term" value="C:cytoplasm"/>
    <property type="evidence" value="ECO:0007669"/>
    <property type="project" value="TreeGrafter"/>
</dbReference>
<dbReference type="GO" id="GO:0000724">
    <property type="term" value="P:double-strand break repair via homologous recombination"/>
    <property type="evidence" value="ECO:0007669"/>
    <property type="project" value="TreeGrafter"/>
</dbReference>
<dbReference type="VEuPathDB" id="FungiDB:HMPREF1544_04278"/>
<dbReference type="Proteomes" id="UP000014254">
    <property type="component" value="Unassembled WGS sequence"/>
</dbReference>
<comment type="catalytic activity">
    <reaction evidence="4">
        <text>Couples ATP hydrolysis with the unwinding of duplex DNA by translocating in the 3'-5' direction.</text>
        <dbReference type="EC" id="5.6.2.4"/>
    </reaction>
</comment>
<dbReference type="EC" id="5.6.2.4" evidence="5"/>
<dbReference type="InterPro" id="IPR027417">
    <property type="entry name" value="P-loop_NTPase"/>
</dbReference>
<feature type="region of interest" description="Disordered" evidence="6">
    <location>
        <begin position="1"/>
        <end position="26"/>
    </location>
</feature>
<accession>S2K154</accession>
<name>S2K154_MUCC1</name>
<dbReference type="GO" id="GO:0005694">
    <property type="term" value="C:chromosome"/>
    <property type="evidence" value="ECO:0007669"/>
    <property type="project" value="TreeGrafter"/>
</dbReference>
<proteinExistence type="inferred from homology"/>
<dbReference type="OMA" id="ARDMCYL"/>
<dbReference type="InParanoid" id="S2K154"/>
<gene>
    <name evidence="7" type="ORF">HMPREF1544_04278</name>
</gene>
<keyword evidence="2" id="KW-0238">DNA-binding</keyword>
<dbReference type="GO" id="GO:0043138">
    <property type="term" value="F:3'-5' DNA helicase activity"/>
    <property type="evidence" value="ECO:0007669"/>
    <property type="project" value="UniProtKB-EC"/>
</dbReference>
<dbReference type="SUPFAM" id="SSF52540">
    <property type="entry name" value="P-loop containing nucleoside triphosphate hydrolases"/>
    <property type="match status" value="1"/>
</dbReference>
<evidence type="ECO:0000256" key="4">
    <source>
        <dbReference type="ARBA" id="ARBA00034617"/>
    </source>
</evidence>
<dbReference type="AlphaFoldDB" id="S2K154"/>
<dbReference type="GO" id="GO:0009378">
    <property type="term" value="F:four-way junction helicase activity"/>
    <property type="evidence" value="ECO:0007669"/>
    <property type="project" value="TreeGrafter"/>
</dbReference>
<reference evidence="8" key="1">
    <citation type="submission" date="2013-05" db="EMBL/GenBank/DDBJ databases">
        <title>The Genome sequence of Mucor circinelloides f. circinelloides 1006PhL.</title>
        <authorList>
            <consortium name="The Broad Institute Genomics Platform"/>
            <person name="Cuomo C."/>
            <person name="Earl A."/>
            <person name="Findley K."/>
            <person name="Lee S.C."/>
            <person name="Walker B."/>
            <person name="Young S."/>
            <person name="Zeng Q."/>
            <person name="Gargeya S."/>
            <person name="Fitzgerald M."/>
            <person name="Haas B."/>
            <person name="Abouelleil A."/>
            <person name="Allen A.W."/>
            <person name="Alvarado L."/>
            <person name="Arachchi H.M."/>
            <person name="Berlin A.M."/>
            <person name="Chapman S.B."/>
            <person name="Gainer-Dewar J."/>
            <person name="Goldberg J."/>
            <person name="Griggs A."/>
            <person name="Gujja S."/>
            <person name="Hansen M."/>
            <person name="Howarth C."/>
            <person name="Imamovic A."/>
            <person name="Ireland A."/>
            <person name="Larimer J."/>
            <person name="McCowan C."/>
            <person name="Murphy C."/>
            <person name="Pearson M."/>
            <person name="Poon T.W."/>
            <person name="Priest M."/>
            <person name="Roberts A."/>
            <person name="Saif S."/>
            <person name="Shea T."/>
            <person name="Sisk P."/>
            <person name="Sykes S."/>
            <person name="Wortman J."/>
            <person name="Nusbaum C."/>
            <person name="Birren B."/>
        </authorList>
    </citation>
    <scope>NUCLEOTIDE SEQUENCE [LARGE SCALE GENOMIC DNA]</scope>
    <source>
        <strain evidence="8">1006PhL</strain>
    </source>
</reference>
<evidence type="ECO:0000256" key="6">
    <source>
        <dbReference type="SAM" id="MobiDB-lite"/>
    </source>
</evidence>
<organism evidence="7 8">
    <name type="scientific">Mucor circinelloides f. circinelloides (strain 1006PhL)</name>
    <name type="common">Mucormycosis agent</name>
    <name type="synonym">Calyptromyces circinelloides</name>
    <dbReference type="NCBI Taxonomy" id="1220926"/>
    <lineage>
        <taxon>Eukaryota</taxon>
        <taxon>Fungi</taxon>
        <taxon>Fungi incertae sedis</taxon>
        <taxon>Mucoromycota</taxon>
        <taxon>Mucoromycotina</taxon>
        <taxon>Mucoromycetes</taxon>
        <taxon>Mucorales</taxon>
        <taxon>Mucorineae</taxon>
        <taxon>Mucoraceae</taxon>
        <taxon>Mucor</taxon>
    </lineage>
</organism>